<protein>
    <submittedName>
        <fullName evidence="1">Uncharacterized protein</fullName>
    </submittedName>
</protein>
<evidence type="ECO:0000313" key="2">
    <source>
        <dbReference type="Proteomes" id="UP000032946"/>
    </source>
</evidence>
<organism evidence="1 2">
    <name type="scientific">Limnospira indica PCC 8005</name>
    <dbReference type="NCBI Taxonomy" id="376219"/>
    <lineage>
        <taxon>Bacteria</taxon>
        <taxon>Bacillati</taxon>
        <taxon>Cyanobacteriota</taxon>
        <taxon>Cyanophyceae</taxon>
        <taxon>Oscillatoriophycideae</taxon>
        <taxon>Oscillatoriales</taxon>
        <taxon>Sirenicapillariaceae</taxon>
        <taxon>Limnospira</taxon>
    </lineage>
</organism>
<accession>A0A9P1NZI0</accession>
<gene>
    <name evidence="1" type="ORF">ARTHRO_40302</name>
</gene>
<dbReference type="AlphaFoldDB" id="A0A9P1NZI0"/>
<name>A0A9P1NZI0_9CYAN</name>
<evidence type="ECO:0000313" key="1">
    <source>
        <dbReference type="EMBL" id="CDM95896.1"/>
    </source>
</evidence>
<dbReference type="GeneID" id="301686149"/>
<dbReference type="Proteomes" id="UP000032946">
    <property type="component" value="Chromosome"/>
</dbReference>
<keyword evidence="2" id="KW-1185">Reference proteome</keyword>
<reference evidence="1 2" key="1">
    <citation type="submission" date="2014-02" db="EMBL/GenBank/DDBJ databases">
        <authorList>
            <person name="Genoscope - CEA"/>
        </authorList>
    </citation>
    <scope>NUCLEOTIDE SEQUENCE [LARGE SCALE GENOMIC DNA]</scope>
    <source>
        <strain evidence="1 2">PCC 8005</strain>
    </source>
</reference>
<sequence length="44" mass="4757">MSRNRFVEMALGQKLAGSGRLLDNTQVAIAHPDTFLGQLELSNG</sequence>
<proteinExistence type="predicted"/>
<dbReference type="RefSeq" id="WP_006624934.1">
    <property type="nucleotide sequence ID" value="NZ_FO818640.1"/>
</dbReference>
<dbReference type="EMBL" id="FO818640">
    <property type="protein sequence ID" value="CDM95896.1"/>
    <property type="molecule type" value="Genomic_DNA"/>
</dbReference>